<accession>A0A834NLP8</accession>
<gene>
    <name evidence="1" type="ORF">H0235_012610</name>
</gene>
<dbReference type="Proteomes" id="UP000600918">
    <property type="component" value="Unassembled WGS sequence"/>
</dbReference>
<sequence length="110" mass="11932">MSKVFSTCIPGNSVAIHGTATSGFLGTLAQYDLAYRTCVRTVSAMSSMVPRRCCSKFLPILLSCQECSSAASSILALLARMFSESLLSIVRNRCNRARSDIKMSRILSTI</sequence>
<evidence type="ECO:0000313" key="1">
    <source>
        <dbReference type="EMBL" id="KAF7412759.1"/>
    </source>
</evidence>
<comment type="caution">
    <text evidence="1">The sequence shown here is derived from an EMBL/GenBank/DDBJ whole genome shotgun (WGS) entry which is preliminary data.</text>
</comment>
<name>A0A834NLP8_VESPE</name>
<keyword evidence="2" id="KW-1185">Reference proteome</keyword>
<organism evidence="1 2">
    <name type="scientific">Vespula pensylvanica</name>
    <name type="common">Western yellow jacket</name>
    <name type="synonym">Wasp</name>
    <dbReference type="NCBI Taxonomy" id="30213"/>
    <lineage>
        <taxon>Eukaryota</taxon>
        <taxon>Metazoa</taxon>
        <taxon>Ecdysozoa</taxon>
        <taxon>Arthropoda</taxon>
        <taxon>Hexapoda</taxon>
        <taxon>Insecta</taxon>
        <taxon>Pterygota</taxon>
        <taxon>Neoptera</taxon>
        <taxon>Endopterygota</taxon>
        <taxon>Hymenoptera</taxon>
        <taxon>Apocrita</taxon>
        <taxon>Aculeata</taxon>
        <taxon>Vespoidea</taxon>
        <taxon>Vespidae</taxon>
        <taxon>Vespinae</taxon>
        <taxon>Vespula</taxon>
    </lineage>
</organism>
<dbReference type="AlphaFoldDB" id="A0A834NLP8"/>
<evidence type="ECO:0000313" key="2">
    <source>
        <dbReference type="Proteomes" id="UP000600918"/>
    </source>
</evidence>
<protein>
    <submittedName>
        <fullName evidence="1">Uncharacterized protein</fullName>
    </submittedName>
</protein>
<reference evidence="1" key="1">
    <citation type="journal article" date="2020" name="G3 (Bethesda)">
        <title>High-Quality Assemblies for Three Invasive Social Wasps from the &lt;i&gt;Vespula&lt;/i&gt; Genus.</title>
        <authorList>
            <person name="Harrop T.W.R."/>
            <person name="Guhlin J."/>
            <person name="McLaughlin G.M."/>
            <person name="Permina E."/>
            <person name="Stockwell P."/>
            <person name="Gilligan J."/>
            <person name="Le Lec M.F."/>
            <person name="Gruber M.A.M."/>
            <person name="Quinn O."/>
            <person name="Lovegrove M."/>
            <person name="Duncan E.J."/>
            <person name="Remnant E.J."/>
            <person name="Van Eeckhoven J."/>
            <person name="Graham B."/>
            <person name="Knapp R.A."/>
            <person name="Langford K.W."/>
            <person name="Kronenberg Z."/>
            <person name="Press M.O."/>
            <person name="Eacker S.M."/>
            <person name="Wilson-Rankin E.E."/>
            <person name="Purcell J."/>
            <person name="Lester P.J."/>
            <person name="Dearden P.K."/>
        </authorList>
    </citation>
    <scope>NUCLEOTIDE SEQUENCE</scope>
    <source>
        <strain evidence="1">Volc-1</strain>
    </source>
</reference>
<dbReference type="EMBL" id="JACSDY010000012">
    <property type="protein sequence ID" value="KAF7412759.1"/>
    <property type="molecule type" value="Genomic_DNA"/>
</dbReference>
<proteinExistence type="predicted"/>